<sequence length="45" mass="5193">MIYPVGLVLVTRKILLHIDACNFANTQHFIVEIIKALIFIERARV</sequence>
<protein>
    <submittedName>
        <fullName evidence="1">Uncharacterized protein</fullName>
    </submittedName>
</protein>
<dbReference type="AlphaFoldDB" id="A0ABD3CW59"/>
<keyword evidence="2" id="KW-1185">Reference proteome</keyword>
<dbReference type="EMBL" id="JAVIJP010000030">
    <property type="protein sequence ID" value="KAL3633339.1"/>
    <property type="molecule type" value="Genomic_DNA"/>
</dbReference>
<proteinExistence type="predicted"/>
<evidence type="ECO:0000313" key="2">
    <source>
        <dbReference type="Proteomes" id="UP001632038"/>
    </source>
</evidence>
<gene>
    <name evidence="1" type="ORF">CASFOL_022866</name>
</gene>
<dbReference type="Proteomes" id="UP001632038">
    <property type="component" value="Unassembled WGS sequence"/>
</dbReference>
<reference evidence="2" key="1">
    <citation type="journal article" date="2024" name="IScience">
        <title>Strigolactones Initiate the Formation of Haustorium-like Structures in Castilleja.</title>
        <authorList>
            <person name="Buerger M."/>
            <person name="Peterson D."/>
            <person name="Chory J."/>
        </authorList>
    </citation>
    <scope>NUCLEOTIDE SEQUENCE [LARGE SCALE GENOMIC DNA]</scope>
</reference>
<organism evidence="1 2">
    <name type="scientific">Castilleja foliolosa</name>
    <dbReference type="NCBI Taxonomy" id="1961234"/>
    <lineage>
        <taxon>Eukaryota</taxon>
        <taxon>Viridiplantae</taxon>
        <taxon>Streptophyta</taxon>
        <taxon>Embryophyta</taxon>
        <taxon>Tracheophyta</taxon>
        <taxon>Spermatophyta</taxon>
        <taxon>Magnoliopsida</taxon>
        <taxon>eudicotyledons</taxon>
        <taxon>Gunneridae</taxon>
        <taxon>Pentapetalae</taxon>
        <taxon>asterids</taxon>
        <taxon>lamiids</taxon>
        <taxon>Lamiales</taxon>
        <taxon>Orobanchaceae</taxon>
        <taxon>Pedicularideae</taxon>
        <taxon>Castillejinae</taxon>
        <taxon>Castilleja</taxon>
    </lineage>
</organism>
<accession>A0ABD3CW59</accession>
<comment type="caution">
    <text evidence="1">The sequence shown here is derived from an EMBL/GenBank/DDBJ whole genome shotgun (WGS) entry which is preliminary data.</text>
</comment>
<name>A0ABD3CW59_9LAMI</name>
<evidence type="ECO:0000313" key="1">
    <source>
        <dbReference type="EMBL" id="KAL3633339.1"/>
    </source>
</evidence>